<dbReference type="EMBL" id="CH476744">
    <property type="protein sequence ID" value="EIE89481.1"/>
    <property type="molecule type" value="Genomic_DNA"/>
</dbReference>
<dbReference type="AlphaFoldDB" id="I1CM01"/>
<accession>I1CM01</accession>
<dbReference type="InParanoid" id="I1CM01"/>
<dbReference type="OrthoDB" id="2267080at2759"/>
<reference evidence="1 2" key="1">
    <citation type="journal article" date="2009" name="PLoS Genet.">
        <title>Genomic analysis of the basal lineage fungus Rhizopus oryzae reveals a whole-genome duplication.</title>
        <authorList>
            <person name="Ma L.-J."/>
            <person name="Ibrahim A.S."/>
            <person name="Skory C."/>
            <person name="Grabherr M.G."/>
            <person name="Burger G."/>
            <person name="Butler M."/>
            <person name="Elias M."/>
            <person name="Idnurm A."/>
            <person name="Lang B.F."/>
            <person name="Sone T."/>
            <person name="Abe A."/>
            <person name="Calvo S.E."/>
            <person name="Corrochano L.M."/>
            <person name="Engels R."/>
            <person name="Fu J."/>
            <person name="Hansberg W."/>
            <person name="Kim J.-M."/>
            <person name="Kodira C.D."/>
            <person name="Koehrsen M.J."/>
            <person name="Liu B."/>
            <person name="Miranda-Saavedra D."/>
            <person name="O'Leary S."/>
            <person name="Ortiz-Castellanos L."/>
            <person name="Poulter R."/>
            <person name="Rodriguez-Romero J."/>
            <person name="Ruiz-Herrera J."/>
            <person name="Shen Y.-Q."/>
            <person name="Zeng Q."/>
            <person name="Galagan J."/>
            <person name="Birren B.W."/>
            <person name="Cuomo C.A."/>
            <person name="Wickes B.L."/>
        </authorList>
    </citation>
    <scope>NUCLEOTIDE SEQUENCE [LARGE SCALE GENOMIC DNA]</scope>
    <source>
        <strain evidence="2">RA 99-880 / ATCC MYA-4621 / FGSC 9543 / NRRL 43880</strain>
    </source>
</reference>
<keyword evidence="2" id="KW-1185">Reference proteome</keyword>
<gene>
    <name evidence="1" type="ORF">RO3G_14192</name>
</gene>
<organism evidence="1 2">
    <name type="scientific">Rhizopus delemar (strain RA 99-880 / ATCC MYA-4621 / FGSC 9543 / NRRL 43880)</name>
    <name type="common">Mucormycosis agent</name>
    <name type="synonym">Rhizopus arrhizus var. delemar</name>
    <dbReference type="NCBI Taxonomy" id="246409"/>
    <lineage>
        <taxon>Eukaryota</taxon>
        <taxon>Fungi</taxon>
        <taxon>Fungi incertae sedis</taxon>
        <taxon>Mucoromycota</taxon>
        <taxon>Mucoromycotina</taxon>
        <taxon>Mucoromycetes</taxon>
        <taxon>Mucorales</taxon>
        <taxon>Mucorineae</taxon>
        <taxon>Rhizopodaceae</taxon>
        <taxon>Rhizopus</taxon>
    </lineage>
</organism>
<name>I1CM01_RHIO9</name>
<dbReference type="VEuPathDB" id="FungiDB:RO3G_14192"/>
<dbReference type="Proteomes" id="UP000009138">
    <property type="component" value="Unassembled WGS sequence"/>
</dbReference>
<proteinExistence type="predicted"/>
<evidence type="ECO:0000313" key="1">
    <source>
        <dbReference type="EMBL" id="EIE89481.1"/>
    </source>
</evidence>
<dbReference type="GeneID" id="93621157"/>
<sequence>MGKIVTATGDLLDAAIQQAEKMTLRGQQIQRIGRELAIENIEKLDEYKSELHENYIKGIQQWRRDHI</sequence>
<protein>
    <submittedName>
        <fullName evidence="1">Uncharacterized protein</fullName>
    </submittedName>
</protein>
<evidence type="ECO:0000313" key="2">
    <source>
        <dbReference type="Proteomes" id="UP000009138"/>
    </source>
</evidence>
<dbReference type="RefSeq" id="XP_067524877.1">
    <property type="nucleotide sequence ID" value="XM_067668776.1"/>
</dbReference>